<sequence>MGRRQRRRRAETDPEPLATTTDYRDAEGNVLTLRDEVSAATVERMRRAESRAGASLDDIEARRVELLFERLAVRWEIAGLPLEGQRELLGRYRLADPELRRWVRETLDDHARRRDLLPG</sequence>
<protein>
    <submittedName>
        <fullName evidence="2">Uncharacterized protein</fullName>
    </submittedName>
</protein>
<accession>A0A6J4THD0</accession>
<dbReference type="AlphaFoldDB" id="A0A6J4THD0"/>
<evidence type="ECO:0000256" key="1">
    <source>
        <dbReference type="SAM" id="MobiDB-lite"/>
    </source>
</evidence>
<reference evidence="2" key="1">
    <citation type="submission" date="2020-02" db="EMBL/GenBank/DDBJ databases">
        <authorList>
            <person name="Meier V. D."/>
        </authorList>
    </citation>
    <scope>NUCLEOTIDE SEQUENCE</scope>
    <source>
        <strain evidence="2">AVDCRST_MAG45</strain>
    </source>
</reference>
<name>A0A6J4THD0_9ACTN</name>
<feature type="region of interest" description="Disordered" evidence="1">
    <location>
        <begin position="1"/>
        <end position="25"/>
    </location>
</feature>
<gene>
    <name evidence="2" type="ORF">AVDCRST_MAG45-2654</name>
</gene>
<organism evidence="2">
    <name type="scientific">uncultured Solirubrobacterales bacterium</name>
    <dbReference type="NCBI Taxonomy" id="768556"/>
    <lineage>
        <taxon>Bacteria</taxon>
        <taxon>Bacillati</taxon>
        <taxon>Actinomycetota</taxon>
        <taxon>Thermoleophilia</taxon>
        <taxon>Solirubrobacterales</taxon>
        <taxon>environmental samples</taxon>
    </lineage>
</organism>
<proteinExistence type="predicted"/>
<evidence type="ECO:0000313" key="2">
    <source>
        <dbReference type="EMBL" id="CAA9523459.1"/>
    </source>
</evidence>
<dbReference type="EMBL" id="CADCVU010000228">
    <property type="protein sequence ID" value="CAA9523459.1"/>
    <property type="molecule type" value="Genomic_DNA"/>
</dbReference>